<dbReference type="InterPro" id="IPR036457">
    <property type="entry name" value="PPM-type-like_dom_sf"/>
</dbReference>
<evidence type="ECO:0000259" key="6">
    <source>
        <dbReference type="PROSITE" id="PS50030"/>
    </source>
</evidence>
<dbReference type="GO" id="GO:0005829">
    <property type="term" value="C:cytosol"/>
    <property type="evidence" value="ECO:0007669"/>
    <property type="project" value="TreeGrafter"/>
</dbReference>
<dbReference type="InterPro" id="IPR011990">
    <property type="entry name" value="TPR-like_helical_dom_sf"/>
</dbReference>
<dbReference type="GO" id="GO:0006626">
    <property type="term" value="P:protein targeting to mitochondrion"/>
    <property type="evidence" value="ECO:0007669"/>
    <property type="project" value="TreeGrafter"/>
</dbReference>
<feature type="region of interest" description="Disordered" evidence="5">
    <location>
        <begin position="694"/>
        <end position="774"/>
    </location>
</feature>
<feature type="compositionally biased region" description="Pro residues" evidence="5">
    <location>
        <begin position="399"/>
        <end position="422"/>
    </location>
</feature>
<feature type="region of interest" description="Disordered" evidence="5">
    <location>
        <begin position="786"/>
        <end position="814"/>
    </location>
</feature>
<dbReference type="Gene3D" id="3.60.40.10">
    <property type="entry name" value="PPM-type phosphatase domain"/>
    <property type="match status" value="1"/>
</dbReference>
<feature type="region of interest" description="Disordered" evidence="5">
    <location>
        <begin position="1"/>
        <end position="23"/>
    </location>
</feature>
<dbReference type="Pfam" id="PF00481">
    <property type="entry name" value="PP2C"/>
    <property type="match status" value="1"/>
</dbReference>
<dbReference type="AlphaFoldDB" id="J5TDX7"/>
<reference evidence="8 9" key="1">
    <citation type="journal article" date="2012" name="Eukaryot. Cell">
        <title>Draft genome sequence of CBS 2479, the standard type strain of Trichosporon asahii.</title>
        <authorList>
            <person name="Yang R.Y."/>
            <person name="Li H.T."/>
            <person name="Zhu H."/>
            <person name="Zhou G.P."/>
            <person name="Wang M."/>
            <person name="Wang L."/>
        </authorList>
    </citation>
    <scope>NUCLEOTIDE SEQUENCE [LARGE SCALE GENOMIC DNA]</scope>
    <source>
        <strain evidence="9">ATCC 90039 / CBS 2479 / JCM 2466 / KCTC 7840 / NCYC 2677 / UAMH 7654</strain>
    </source>
</reference>
<gene>
    <name evidence="8" type="ORF">A1Q1_00243</name>
</gene>
<protein>
    <submittedName>
        <fullName evidence="8">ER organization and biogenesis-related protein</fullName>
    </submittedName>
</protein>
<dbReference type="GO" id="GO:0031072">
    <property type="term" value="F:heat shock protein binding"/>
    <property type="evidence" value="ECO:0007669"/>
    <property type="project" value="TreeGrafter"/>
</dbReference>
<dbReference type="InterPro" id="IPR036869">
    <property type="entry name" value="J_dom_sf"/>
</dbReference>
<dbReference type="Gene3D" id="1.10.287.110">
    <property type="entry name" value="DnaJ domain"/>
    <property type="match status" value="1"/>
</dbReference>
<dbReference type="SUPFAM" id="SSF48452">
    <property type="entry name" value="TPR-like"/>
    <property type="match status" value="1"/>
</dbReference>
<dbReference type="GO" id="GO:0005739">
    <property type="term" value="C:mitochondrion"/>
    <property type="evidence" value="ECO:0007669"/>
    <property type="project" value="TreeGrafter"/>
</dbReference>
<evidence type="ECO:0000256" key="4">
    <source>
        <dbReference type="ARBA" id="ARBA00022803"/>
    </source>
</evidence>
<dbReference type="KEGG" id="tasa:A1Q1_00243"/>
<dbReference type="RefSeq" id="XP_014182046.1">
    <property type="nucleotide sequence ID" value="XM_014326571.1"/>
</dbReference>
<dbReference type="InterPro" id="IPR019734">
    <property type="entry name" value="TPR_rpt"/>
</dbReference>
<dbReference type="PROSITE" id="PS51746">
    <property type="entry name" value="PPM_2"/>
    <property type="match status" value="1"/>
</dbReference>
<feature type="compositionally biased region" description="Polar residues" evidence="5">
    <location>
        <begin position="312"/>
        <end position="328"/>
    </location>
</feature>
<dbReference type="Gene3D" id="1.10.8.10">
    <property type="entry name" value="DNA helicase RuvA subunit, C-terminal domain"/>
    <property type="match status" value="1"/>
</dbReference>
<feature type="compositionally biased region" description="Basic and acidic residues" evidence="5">
    <location>
        <begin position="607"/>
        <end position="623"/>
    </location>
</feature>
<feature type="compositionally biased region" description="Basic and acidic residues" evidence="5">
    <location>
        <begin position="646"/>
        <end position="661"/>
    </location>
</feature>
<dbReference type="InterPro" id="IPR001932">
    <property type="entry name" value="PPM-type_phosphatase-like_dom"/>
</dbReference>
<evidence type="ECO:0000256" key="1">
    <source>
        <dbReference type="ARBA" id="ARBA00004496"/>
    </source>
</evidence>
<dbReference type="SUPFAM" id="SSF81606">
    <property type="entry name" value="PP2C-like"/>
    <property type="match status" value="1"/>
</dbReference>
<feature type="compositionally biased region" description="Basic and acidic residues" evidence="5">
    <location>
        <begin position="524"/>
        <end position="535"/>
    </location>
</feature>
<evidence type="ECO:0000256" key="2">
    <source>
        <dbReference type="ARBA" id="ARBA00022490"/>
    </source>
</evidence>
<dbReference type="InterPro" id="IPR015940">
    <property type="entry name" value="UBA"/>
</dbReference>
<comment type="caution">
    <text evidence="8">The sequence shown here is derived from an EMBL/GenBank/DDBJ whole genome shotgun (WGS) entry which is preliminary data.</text>
</comment>
<dbReference type="Proteomes" id="UP000002748">
    <property type="component" value="Unassembled WGS sequence"/>
</dbReference>
<feature type="compositionally biased region" description="Pro residues" evidence="5">
    <location>
        <begin position="959"/>
        <end position="975"/>
    </location>
</feature>
<organism evidence="8 9">
    <name type="scientific">Trichosporon asahii var. asahii (strain ATCC 90039 / CBS 2479 / JCM 2466 / KCTC 7840 / NBRC 103889/ NCYC 2677 / UAMH 7654)</name>
    <name type="common">Yeast</name>
    <dbReference type="NCBI Taxonomy" id="1186058"/>
    <lineage>
        <taxon>Eukaryota</taxon>
        <taxon>Fungi</taxon>
        <taxon>Dikarya</taxon>
        <taxon>Basidiomycota</taxon>
        <taxon>Agaricomycotina</taxon>
        <taxon>Tremellomycetes</taxon>
        <taxon>Trichosporonales</taxon>
        <taxon>Trichosporonaceae</taxon>
        <taxon>Trichosporon</taxon>
    </lineage>
</organism>
<dbReference type="PANTHER" id="PTHR45984">
    <property type="entry name" value="RNA (RNA) POLYMERASE II ASSOCIATED PROTEIN HOMOLOG"/>
    <property type="match status" value="1"/>
</dbReference>
<dbReference type="SUPFAM" id="SSF46565">
    <property type="entry name" value="Chaperone J-domain"/>
    <property type="match status" value="1"/>
</dbReference>
<sequence length="1099" mass="117913">MRSEHPAHEADTVIRHGRVQGGLQPTRAFGDAVYKWTTKEGEQIADGMRAAGQPKTRNIRPWNFTPPYVTARPEVTHRQLVNSKGEKMRFVILATDGLWDRLTSEEAAALVASFMTQPKRDDVPKTELPKELKLTTTEPRPFPVQPLPGTADRASGEWAFEGDDNAATHLIRNAFGGGDRKERSELLSLHGKASRYFRDDVTVSRHPTIAASTLTPALSISRIPHTLSRPFIKRYSSPHTQPSRMDDLLDLSWSDKPASGSSTSGGAKPPSGAGAFDFLSKPANPSAPNYSGRSTPLVPSPRPGSAAGLQGRNGTNGTSTPAMGSGQRTPAMGASAPKPAIGGDAFSDLLGGSSSPASSGKNLSMAERAAKLAAEKAEKERREREQWGGFLDGFDAPKPASPAPVKPSSPAPSHPMLAPKPQPAVARTASHLSARTSPSPSSTTSAPKAGSFWDSDMAKSATPANDDHDDLDDFLGGSSKPTQVNPTGGDLLGGTTGSGSKSSGPSDPWDLDALAASVPSASDKPAEERNDRPSDFDYGNDFAEDDDDLLGGLGSTSAIVEMGFSPAQARAALAATPTGLDVQAAIESLVGGSGGGGRDEELEMDDERVAREMQAREEREAERRARHAARRAGPSRDSVRRQAQPADEHRDQRDQPVDQAERLMAQASEIGSNMLFKATSLWNTGKERAMKAYEEQRKAYEEQQAAKRRPADGRPRWMVEAEEAQRAEANGPGDQQEVSGGGFQDSDDEAETRRTQHSQTAQAARPKPVPQPSMTARERADLLFAEEPKPPPPARQLVPATEAQTSAAAQHKAKGNEHFKLGRFTEAEVAYSAAISALPAGHIQLVPLHNNRAATWLKLGESTKAIQDCGVVIDLVGPKYHPSREAPLPADCDVKLGDALVKATSKRAQAHEMGEKWRQALDDWERVMGYDAALGGQGSKAQASEGIKRAKAMLDPTPKATPKPSKPSTPRPPSRPADVGKSAAVAELRKAAQQQEKEDEARLAVKDAVDAKLDAWRKGKETNLRALLSSLQLVLWEPVLLKVGMHELVTDKQVKIKYMKVIARLHPDKLAGMNTTPEQRLLANGVFGQLSEAWAAFNQ</sequence>
<feature type="domain" description="UBA" evidence="6">
    <location>
        <begin position="544"/>
        <end position="592"/>
    </location>
</feature>
<proteinExistence type="predicted"/>
<dbReference type="InterPro" id="IPR009060">
    <property type="entry name" value="UBA-like_sf"/>
</dbReference>
<dbReference type="VEuPathDB" id="FungiDB:A1Q1_00243"/>
<dbReference type="GeneID" id="25983757"/>
<comment type="subcellular location">
    <subcellularLocation>
        <location evidence="1">Cytoplasm</location>
    </subcellularLocation>
</comment>
<feature type="region of interest" description="Disordered" evidence="5">
    <location>
        <begin position="233"/>
        <end position="552"/>
    </location>
</feature>
<evidence type="ECO:0000313" key="8">
    <source>
        <dbReference type="EMBL" id="EJT50456.1"/>
    </source>
</evidence>
<evidence type="ECO:0000256" key="5">
    <source>
        <dbReference type="SAM" id="MobiDB-lite"/>
    </source>
</evidence>
<dbReference type="SUPFAM" id="SSF46934">
    <property type="entry name" value="UBA-like"/>
    <property type="match status" value="1"/>
</dbReference>
<feature type="region of interest" description="Disordered" evidence="5">
    <location>
        <begin position="935"/>
        <end position="982"/>
    </location>
</feature>
<feature type="compositionally biased region" description="Low complexity" evidence="5">
    <location>
        <begin position="498"/>
        <end position="508"/>
    </location>
</feature>
<name>J5TDX7_TRIAS</name>
<feature type="compositionally biased region" description="Low complexity" evidence="5">
    <location>
        <begin position="433"/>
        <end position="451"/>
    </location>
</feature>
<dbReference type="PANTHER" id="PTHR45984:SF1">
    <property type="entry name" value="SPAG1 AXONEMAL DYNEIN ASSEMBLY FACTOR"/>
    <property type="match status" value="1"/>
</dbReference>
<keyword evidence="4" id="KW-0802">TPR repeat</keyword>
<keyword evidence="2" id="KW-0963">Cytoplasm</keyword>
<evidence type="ECO:0000256" key="3">
    <source>
        <dbReference type="ARBA" id="ARBA00022737"/>
    </source>
</evidence>
<feature type="region of interest" description="Disordered" evidence="5">
    <location>
        <begin position="587"/>
        <end position="674"/>
    </location>
</feature>
<evidence type="ECO:0000313" key="9">
    <source>
        <dbReference type="Proteomes" id="UP000002748"/>
    </source>
</evidence>
<dbReference type="HOGENOM" id="CLU_005723_1_1_1"/>
<dbReference type="EMBL" id="ALBS01000105">
    <property type="protein sequence ID" value="EJT50456.1"/>
    <property type="molecule type" value="Genomic_DNA"/>
</dbReference>
<feature type="compositionally biased region" description="Low complexity" evidence="5">
    <location>
        <begin position="347"/>
        <end position="367"/>
    </location>
</feature>
<accession>J5TDX7</accession>
<dbReference type="OrthoDB" id="1717591at2759"/>
<dbReference type="PROSITE" id="PS50030">
    <property type="entry name" value="UBA"/>
    <property type="match status" value="1"/>
</dbReference>
<feature type="compositionally biased region" description="Low complexity" evidence="5">
    <location>
        <begin position="256"/>
        <end position="275"/>
    </location>
</feature>
<dbReference type="InterPro" id="IPR051982">
    <property type="entry name" value="CiliaryAsmbly_MitoImport"/>
</dbReference>
<feature type="compositionally biased region" description="Basic and acidic residues" evidence="5">
    <location>
        <begin position="1"/>
        <end position="14"/>
    </location>
</feature>
<evidence type="ECO:0000259" key="7">
    <source>
        <dbReference type="PROSITE" id="PS51746"/>
    </source>
</evidence>
<feature type="domain" description="PPM-type phosphatase" evidence="7">
    <location>
        <begin position="1"/>
        <end position="208"/>
    </location>
</feature>
<feature type="compositionally biased region" description="Basic and acidic residues" evidence="5">
    <location>
        <begin position="368"/>
        <end position="386"/>
    </location>
</feature>
<feature type="compositionally biased region" description="Basic and acidic residues" evidence="5">
    <location>
        <begin position="694"/>
        <end position="726"/>
    </location>
</feature>
<keyword evidence="3" id="KW-0677">Repeat</keyword>
<dbReference type="SMART" id="SM00028">
    <property type="entry name" value="TPR"/>
    <property type="match status" value="3"/>
</dbReference>
<dbReference type="Gene3D" id="1.25.40.10">
    <property type="entry name" value="Tetratricopeptide repeat domain"/>
    <property type="match status" value="1"/>
</dbReference>